<name>A0A225AII6_TALAT</name>
<reference evidence="2 3" key="1">
    <citation type="submission" date="2015-06" db="EMBL/GenBank/DDBJ databases">
        <title>Talaromyces atroroseus IBT 11181 draft genome.</title>
        <authorList>
            <person name="Rasmussen K.B."/>
            <person name="Rasmussen S."/>
            <person name="Petersen B."/>
            <person name="Sicheritz-Ponten T."/>
            <person name="Mortensen U.H."/>
            <person name="Thrane U."/>
        </authorList>
    </citation>
    <scope>NUCLEOTIDE SEQUENCE [LARGE SCALE GENOMIC DNA]</scope>
    <source>
        <strain evidence="2 3">IBT 11181</strain>
    </source>
</reference>
<dbReference type="STRING" id="1441469.A0A225AII6"/>
<evidence type="ECO:0000313" key="2">
    <source>
        <dbReference type="EMBL" id="OKL59143.1"/>
    </source>
</evidence>
<dbReference type="Proteomes" id="UP000214365">
    <property type="component" value="Unassembled WGS sequence"/>
</dbReference>
<dbReference type="Pfam" id="PF26146">
    <property type="entry name" value="PI-PLC_X"/>
    <property type="match status" value="1"/>
</dbReference>
<gene>
    <name evidence="2" type="ORF">UA08_05914</name>
</gene>
<evidence type="ECO:0000313" key="3">
    <source>
        <dbReference type="Proteomes" id="UP000214365"/>
    </source>
</evidence>
<dbReference type="Gene3D" id="3.20.20.190">
    <property type="entry name" value="Phosphatidylinositol (PI) phosphodiesterase"/>
    <property type="match status" value="1"/>
</dbReference>
<dbReference type="PANTHER" id="PTHR13593:SF80">
    <property type="entry name" value="PLC-LIKE PHOSPHODIESTERASE"/>
    <property type="match status" value="1"/>
</dbReference>
<protein>
    <recommendedName>
        <fullName evidence="4">Phosphatidylinositol-specific phospholipase C X domain-containing protein</fullName>
    </recommendedName>
</protein>
<accession>A0A225AII6</accession>
<comment type="caution">
    <text evidence="2">The sequence shown here is derived from an EMBL/GenBank/DDBJ whole genome shotgun (WGS) entry which is preliminary data.</text>
</comment>
<dbReference type="OrthoDB" id="7984201at2759"/>
<dbReference type="InterPro" id="IPR051057">
    <property type="entry name" value="PI-PLC_domain"/>
</dbReference>
<dbReference type="AlphaFoldDB" id="A0A225AII6"/>
<dbReference type="EMBL" id="LFMY01000008">
    <property type="protein sequence ID" value="OKL59143.1"/>
    <property type="molecule type" value="Genomic_DNA"/>
</dbReference>
<keyword evidence="1" id="KW-0732">Signal</keyword>
<feature type="signal peptide" evidence="1">
    <location>
        <begin position="1"/>
        <end position="18"/>
    </location>
</feature>
<proteinExistence type="predicted"/>
<dbReference type="InterPro" id="IPR017946">
    <property type="entry name" value="PLC-like_Pdiesterase_TIM-brl"/>
</dbReference>
<feature type="chain" id="PRO_5013393414" description="Phosphatidylinositol-specific phospholipase C X domain-containing protein" evidence="1">
    <location>
        <begin position="19"/>
        <end position="379"/>
    </location>
</feature>
<dbReference type="GO" id="GO:0006629">
    <property type="term" value="P:lipid metabolic process"/>
    <property type="evidence" value="ECO:0007669"/>
    <property type="project" value="InterPro"/>
</dbReference>
<dbReference type="SUPFAM" id="SSF51695">
    <property type="entry name" value="PLC-like phosphodiesterases"/>
    <property type="match status" value="1"/>
</dbReference>
<evidence type="ECO:0008006" key="4">
    <source>
        <dbReference type="Google" id="ProtNLM"/>
    </source>
</evidence>
<dbReference type="PANTHER" id="PTHR13593">
    <property type="match status" value="1"/>
</dbReference>
<dbReference type="GO" id="GO:0008081">
    <property type="term" value="F:phosphoric diester hydrolase activity"/>
    <property type="evidence" value="ECO:0007669"/>
    <property type="project" value="InterPro"/>
</dbReference>
<evidence type="ECO:0000256" key="1">
    <source>
        <dbReference type="SAM" id="SignalP"/>
    </source>
</evidence>
<sequence>MLSLSLFAFLFSCASASASEIMRRNTTACNNSPSLCSLSYGEITHLGAHDSPFVRDASTDYSDFGNQYYNTTVQLSAGVRLVTGQVHKSDNEWHLCHSDCTYLDAGTLESWLSEIKAWLDDNPNDVVTVLLVNSDDATDSELGAVFESANITDYAYTPSSTSAISSWPTLQELIDDGTRLMTFIASLSSNSNAAYLMDEFAYIWENPYDVTSASNFSCLPDRPSTVSGDTAAALSSNRLPFMNHFLDQDIGLGIQEPDVSAIDTTNGQNGTGNLLTSADTCKSAYSGRQPTFILVDFFDKGPAIDVVDKLNNVTDATGRVAVPDTNKEDDSGSTTTSSGTYVGLTELVDDVKSGANPSVGNWIWVGGDWGSILGGGITF</sequence>
<organism evidence="2 3">
    <name type="scientific">Talaromyces atroroseus</name>
    <dbReference type="NCBI Taxonomy" id="1441469"/>
    <lineage>
        <taxon>Eukaryota</taxon>
        <taxon>Fungi</taxon>
        <taxon>Dikarya</taxon>
        <taxon>Ascomycota</taxon>
        <taxon>Pezizomycotina</taxon>
        <taxon>Eurotiomycetes</taxon>
        <taxon>Eurotiomycetidae</taxon>
        <taxon>Eurotiales</taxon>
        <taxon>Trichocomaceae</taxon>
        <taxon>Talaromyces</taxon>
        <taxon>Talaromyces sect. Trachyspermi</taxon>
    </lineage>
</organism>
<dbReference type="RefSeq" id="XP_020119264.1">
    <property type="nucleotide sequence ID" value="XM_020268236.1"/>
</dbReference>
<keyword evidence="3" id="KW-1185">Reference proteome</keyword>
<dbReference type="GeneID" id="31005670"/>